<sequence length="175" mass="17983">MLHRTRHRQTGMTLIEVLVSVLILAIGLLGAAAIQLNALKYTDSSTMRSQASFIAYDMMDRIRANVDGNASANGSTSNVLAAYALANLADAPAANLNKARDQDLSDFSSNITAFAGASGTGSIVVSSAPIVTITIGWSDTRAAGASNQATGSTGSTTVSPTTQSFTLTSRIGVTP</sequence>
<feature type="compositionally biased region" description="Low complexity" evidence="1">
    <location>
        <begin position="150"/>
        <end position="164"/>
    </location>
</feature>
<evidence type="ECO:0000313" key="3">
    <source>
        <dbReference type="EMBL" id="RMO83780.1"/>
    </source>
</evidence>
<feature type="compositionally biased region" description="Polar residues" evidence="1">
    <location>
        <begin position="165"/>
        <end position="175"/>
    </location>
</feature>
<evidence type="ECO:0000256" key="2">
    <source>
        <dbReference type="SAM" id="Phobius"/>
    </source>
</evidence>
<dbReference type="NCBIfam" id="TIGR02532">
    <property type="entry name" value="IV_pilin_GFxxxE"/>
    <property type="match status" value="1"/>
</dbReference>
<dbReference type="NCBIfam" id="TIGR02523">
    <property type="entry name" value="type_IV_pilV"/>
    <property type="match status" value="1"/>
</dbReference>
<dbReference type="EMBL" id="RBQB01000267">
    <property type="protein sequence ID" value="RMO83780.1"/>
    <property type="molecule type" value="Genomic_DNA"/>
</dbReference>
<evidence type="ECO:0008006" key="5">
    <source>
        <dbReference type="Google" id="ProtNLM"/>
    </source>
</evidence>
<accession>A0A3M3YMJ9</accession>
<protein>
    <recommendedName>
        <fullName evidence="5">Type IV pilus assembly protein PilV</fullName>
    </recommendedName>
</protein>
<keyword evidence="2" id="KW-0472">Membrane</keyword>
<reference evidence="3 4" key="1">
    <citation type="submission" date="2018-08" db="EMBL/GenBank/DDBJ databases">
        <title>Recombination of ecologically and evolutionarily significant loci maintains genetic cohesion in the Pseudomonas syringae species complex.</title>
        <authorList>
            <person name="Dillon M."/>
            <person name="Thakur S."/>
            <person name="Almeida R.N.D."/>
            <person name="Weir B.S."/>
            <person name="Guttman D.S."/>
        </authorList>
    </citation>
    <scope>NUCLEOTIDE SEQUENCE [LARGE SCALE GENOMIC DNA]</scope>
    <source>
        <strain evidence="3 4">ICMP 8902</strain>
    </source>
</reference>
<dbReference type="PROSITE" id="PS00409">
    <property type="entry name" value="PROKAR_NTER_METHYL"/>
    <property type="match status" value="1"/>
</dbReference>
<feature type="region of interest" description="Disordered" evidence="1">
    <location>
        <begin position="144"/>
        <end position="175"/>
    </location>
</feature>
<keyword evidence="2" id="KW-0812">Transmembrane</keyword>
<dbReference type="InterPro" id="IPR012902">
    <property type="entry name" value="N_methyl_site"/>
</dbReference>
<name>A0A3M3YMJ9_9PSED</name>
<dbReference type="Proteomes" id="UP000279372">
    <property type="component" value="Unassembled WGS sequence"/>
</dbReference>
<organism evidence="3 4">
    <name type="scientific">Pseudomonas syringae pv. philadelphi</name>
    <dbReference type="NCBI Taxonomy" id="251706"/>
    <lineage>
        <taxon>Bacteria</taxon>
        <taxon>Pseudomonadati</taxon>
        <taxon>Pseudomonadota</taxon>
        <taxon>Gammaproteobacteria</taxon>
        <taxon>Pseudomonadales</taxon>
        <taxon>Pseudomonadaceae</taxon>
        <taxon>Pseudomonas</taxon>
    </lineage>
</organism>
<dbReference type="Pfam" id="PF07963">
    <property type="entry name" value="N_methyl"/>
    <property type="match status" value="1"/>
</dbReference>
<comment type="caution">
    <text evidence="3">The sequence shown here is derived from an EMBL/GenBank/DDBJ whole genome shotgun (WGS) entry which is preliminary data.</text>
</comment>
<keyword evidence="2" id="KW-1133">Transmembrane helix</keyword>
<dbReference type="InterPro" id="IPR013362">
    <property type="entry name" value="Pilus_4_PilV"/>
</dbReference>
<dbReference type="AlphaFoldDB" id="A0A3M3YMJ9"/>
<dbReference type="RefSeq" id="WP_122223406.1">
    <property type="nucleotide sequence ID" value="NZ_RBQB01000267.1"/>
</dbReference>
<gene>
    <name evidence="3" type="ORF">ALQ33_02494</name>
</gene>
<proteinExistence type="predicted"/>
<evidence type="ECO:0000256" key="1">
    <source>
        <dbReference type="SAM" id="MobiDB-lite"/>
    </source>
</evidence>
<feature type="transmembrane region" description="Helical" evidence="2">
    <location>
        <begin position="12"/>
        <end position="34"/>
    </location>
</feature>
<evidence type="ECO:0000313" key="4">
    <source>
        <dbReference type="Proteomes" id="UP000279372"/>
    </source>
</evidence>